<dbReference type="AlphaFoldDB" id="A0A7C0U6U9"/>
<reference evidence="5" key="1">
    <citation type="journal article" date="2020" name="mSystems">
        <title>Genome- and Community-Level Interaction Insights into Carbon Utilization and Element Cycling Functions of Hydrothermarchaeota in Hydrothermal Sediment.</title>
        <authorList>
            <person name="Zhou Z."/>
            <person name="Liu Y."/>
            <person name="Xu W."/>
            <person name="Pan J."/>
            <person name="Luo Z.H."/>
            <person name="Li M."/>
        </authorList>
    </citation>
    <scope>NUCLEOTIDE SEQUENCE [LARGE SCALE GENOMIC DNA]</scope>
    <source>
        <strain evidence="5">HyVt-115</strain>
    </source>
</reference>
<gene>
    <name evidence="5" type="ORF">ENF32_05595</name>
</gene>
<dbReference type="InterPro" id="IPR049056">
    <property type="entry name" value="NAD_Glu_DH_HM3"/>
</dbReference>
<dbReference type="PANTHER" id="PTHR43403:SF1">
    <property type="entry name" value="NAD-SPECIFIC GLUTAMATE DEHYDROGENASE"/>
    <property type="match status" value="1"/>
</dbReference>
<evidence type="ECO:0000313" key="5">
    <source>
        <dbReference type="EMBL" id="HDD53524.1"/>
    </source>
</evidence>
<organism evidence="5">
    <name type="scientific">Thermosulfidibacter takaii</name>
    <dbReference type="NCBI Taxonomy" id="412593"/>
    <lineage>
        <taxon>Bacteria</taxon>
        <taxon>Pseudomonadati</taxon>
        <taxon>Thermosulfidibacterota</taxon>
        <taxon>Thermosulfidibacteria</taxon>
        <taxon>Thermosulfidibacterales</taxon>
        <taxon>Thermosulfidibacteraceae</taxon>
    </lineage>
</organism>
<dbReference type="Pfam" id="PF21078">
    <property type="entry name" value="GDH_HM3"/>
    <property type="match status" value="1"/>
</dbReference>
<evidence type="ECO:0000259" key="2">
    <source>
        <dbReference type="Pfam" id="PF05088"/>
    </source>
</evidence>
<name>A0A7C0U6U9_9BACT</name>
<dbReference type="InterPro" id="IPR007780">
    <property type="entry name" value="NAD_Glu_DH_bac"/>
</dbReference>
<dbReference type="Pfam" id="PF05088">
    <property type="entry name" value="Bac_GDH_CD"/>
    <property type="match status" value="1"/>
</dbReference>
<accession>A0A7C0U6U9</accession>
<sequence length="1031" mass="117686">FSLEELILSATVPVLENMDLEVLDEVSIHLEKGRETFCIHSFRVVTSQGGPVFEEVWYDLAEALRAVMWGEVESDSLNKLVVREGLDWRVVDLFRTYRNYLRQVAPQFSLASVSKALLLYPRVARVIWNYFDAKFDPAKGGGPKEREETLSMLRDRFEKAMTKVEHINEDSVLRALFNLVDATVRTNFYRRDRVSHYISVKIESALVKEMPSPRPMFEIYVHEGGMEGIHLRGGRVARGGIRWSDRVDDFRREILDLMRTQMVKNALIIPVGAKGGFVVKEVPRDRKEAAQVAKEKYKILIRGLLDVTDNVVNGRVVPPSQVVRYDEDDPYLVVAADKGTAHLSDVANELAREYGFWLDDAFASGGSAGYSHKELGITAKGAWVCVRRHFMEMGIDPERDAITVVGIGDMGGDVFGNGMLLSKTIKLVGAFNHIHIFLDPSPDPEASWQERKRLFEEVKGWDGYNKELISEGGGVYPRDAKAIPLSPQVREILDTDKKEVSGQELIRLLLKAPVDLLWNGGIGTYVKASFETHQEVGDPANDPVRVDARDLRVRVVGEGGNLGFTQKARVEYALKGGRINTDALDNSGGVDLSDHEVNIKILLQGPVKGGEITLEERNKLLEGVAHQVVDAVLYDNYRQSLAVSLDVIRSRRNLEPFQWVMEKLVDSEFLDRRDVYLPSPQELDSRRKTGRGLLRPELSLLLGYEKLWVKEQLRGCPFIKATYLNEYLERYFPPHLRDPFHEEIVHHLLRDEIILTIITNTIVNQAGLSFFARMMSELEATPGEVAASYMVMEGVLKAPRYRQEVYALDFSVPAQIQYEALLDMEEAVEVLVRWSLFFSGDWLPIKEVIEKYRSLMDALIELLPRVLPPEMASELEERFAEYTEQGFPEGLARTRASLPYLSDSMSLFTLAEYMGKGMEELAPIYYHMVHLFKLDGIFRAIREERKRDHWEVLAYTDLERDVWHVKRELTRKALQVWDVDMDPMDLEDRLAAKEPWMVGRLGELRGWIEEKGARGLAAWTVALRRLWEMLV</sequence>
<dbReference type="Proteomes" id="UP000885690">
    <property type="component" value="Unassembled WGS sequence"/>
</dbReference>
<feature type="domain" description="NAD-glutamate dehydrogenase catalytic" evidence="2">
    <location>
        <begin position="158"/>
        <end position="645"/>
    </location>
</feature>
<dbReference type="Pfam" id="PF21077">
    <property type="entry name" value="GDH_ACT3"/>
    <property type="match status" value="1"/>
</dbReference>
<dbReference type="InterPro" id="IPR049064">
    <property type="entry name" value="NAD_Glu_DH_ACT3"/>
</dbReference>
<dbReference type="PANTHER" id="PTHR43403">
    <property type="entry name" value="NAD-SPECIFIC GLUTAMATE DEHYDROGENASE"/>
    <property type="match status" value="1"/>
</dbReference>
<comment type="caution">
    <text evidence="5">The sequence shown here is derived from an EMBL/GenBank/DDBJ whole genome shotgun (WGS) entry which is preliminary data.</text>
</comment>
<evidence type="ECO:0000259" key="3">
    <source>
        <dbReference type="Pfam" id="PF21074"/>
    </source>
</evidence>
<dbReference type="InterPro" id="IPR028971">
    <property type="entry name" value="NAD-GDH_cat"/>
</dbReference>
<dbReference type="Gene3D" id="3.40.50.720">
    <property type="entry name" value="NAD(P)-binding Rossmann-like Domain"/>
    <property type="match status" value="1"/>
</dbReference>
<dbReference type="EMBL" id="DQWS01000209">
    <property type="protein sequence ID" value="HDD53524.1"/>
    <property type="molecule type" value="Genomic_DNA"/>
</dbReference>
<proteinExistence type="predicted"/>
<dbReference type="Pfam" id="PF21074">
    <property type="entry name" value="GDH_C"/>
    <property type="match status" value="1"/>
</dbReference>
<feature type="non-terminal residue" evidence="5">
    <location>
        <position position="1"/>
    </location>
</feature>
<evidence type="ECO:0000259" key="4">
    <source>
        <dbReference type="Pfam" id="PF21077"/>
    </source>
</evidence>
<evidence type="ECO:0000256" key="1">
    <source>
        <dbReference type="ARBA" id="ARBA00023002"/>
    </source>
</evidence>
<dbReference type="GO" id="GO:0004069">
    <property type="term" value="F:L-aspartate:2-oxoglutarate aminotransferase activity"/>
    <property type="evidence" value="ECO:0007669"/>
    <property type="project" value="InterPro"/>
</dbReference>
<dbReference type="SUPFAM" id="SSF53223">
    <property type="entry name" value="Aminoacid dehydrogenase-like, N-terminal domain"/>
    <property type="match status" value="1"/>
</dbReference>
<feature type="domain" description="NAD-glutamate dehydrogenase ACT3" evidence="4">
    <location>
        <begin position="4"/>
        <end position="50"/>
    </location>
</feature>
<dbReference type="GO" id="GO:0004352">
    <property type="term" value="F:glutamate dehydrogenase (NAD+) activity"/>
    <property type="evidence" value="ECO:0007669"/>
    <property type="project" value="InterPro"/>
</dbReference>
<dbReference type="InterPro" id="IPR048381">
    <property type="entry name" value="GDH_C"/>
</dbReference>
<feature type="domain" description="NAD-specific glutamate dehydrogenase C-terminal" evidence="3">
    <location>
        <begin position="690"/>
        <end position="1026"/>
    </location>
</feature>
<dbReference type="GO" id="GO:0006538">
    <property type="term" value="P:L-glutamate catabolic process"/>
    <property type="evidence" value="ECO:0007669"/>
    <property type="project" value="InterPro"/>
</dbReference>
<dbReference type="InterPro" id="IPR036291">
    <property type="entry name" value="NAD(P)-bd_dom_sf"/>
</dbReference>
<dbReference type="InterPro" id="IPR046346">
    <property type="entry name" value="Aminoacid_DH-like_N_sf"/>
</dbReference>
<dbReference type="SUPFAM" id="SSF51735">
    <property type="entry name" value="NAD(P)-binding Rossmann-fold domains"/>
    <property type="match status" value="1"/>
</dbReference>
<protein>
    <submittedName>
        <fullName evidence="5">NAD-glutamate dehydrogenase</fullName>
    </submittedName>
</protein>
<keyword evidence="1" id="KW-0560">Oxidoreductase</keyword>